<name>A0ABM3V114_MUSDO</name>
<dbReference type="GeneID" id="101894081"/>
<organism evidence="2 3">
    <name type="scientific">Musca domestica</name>
    <name type="common">House fly</name>
    <dbReference type="NCBI Taxonomy" id="7370"/>
    <lineage>
        <taxon>Eukaryota</taxon>
        <taxon>Metazoa</taxon>
        <taxon>Ecdysozoa</taxon>
        <taxon>Arthropoda</taxon>
        <taxon>Hexapoda</taxon>
        <taxon>Insecta</taxon>
        <taxon>Pterygota</taxon>
        <taxon>Neoptera</taxon>
        <taxon>Endopterygota</taxon>
        <taxon>Diptera</taxon>
        <taxon>Brachycera</taxon>
        <taxon>Muscomorpha</taxon>
        <taxon>Muscoidea</taxon>
        <taxon>Muscidae</taxon>
        <taxon>Musca</taxon>
    </lineage>
</organism>
<keyword evidence="1" id="KW-0732">Signal</keyword>
<feature type="chain" id="PRO_5046654357" evidence="1">
    <location>
        <begin position="17"/>
        <end position="215"/>
    </location>
</feature>
<dbReference type="Proteomes" id="UP001652621">
    <property type="component" value="Unplaced"/>
</dbReference>
<gene>
    <name evidence="3" type="primary">LOC101894081</name>
</gene>
<protein>
    <submittedName>
        <fullName evidence="3">Uncharacterized protein LOC101894081</fullName>
    </submittedName>
</protein>
<sequence>MLKLLLLLGILASVRTSNISANFPYCFRFFWIGPYPAKDYIGNETCEERINNENIPCRRPIVATHNDNIPDTVDLWAKYKHNPNAIACAMVPGQLCAKYTYLHNKAVQNITYMCAKVNTTTGCYRQKFISGSEVEVCVCESHLGGMPCNRGTQRHQYKLSYVMIAGISLMKSSTTSLEMRGVANPMFNKEPQLLAGYFGNGESLVVKGHLKEILG</sequence>
<evidence type="ECO:0000256" key="1">
    <source>
        <dbReference type="SAM" id="SignalP"/>
    </source>
</evidence>
<evidence type="ECO:0000313" key="3">
    <source>
        <dbReference type="RefSeq" id="XP_058979480.1"/>
    </source>
</evidence>
<evidence type="ECO:0000313" key="2">
    <source>
        <dbReference type="Proteomes" id="UP001652621"/>
    </source>
</evidence>
<keyword evidence="2" id="KW-1185">Reference proteome</keyword>
<feature type="signal peptide" evidence="1">
    <location>
        <begin position="1"/>
        <end position="16"/>
    </location>
</feature>
<dbReference type="RefSeq" id="XP_058979480.1">
    <property type="nucleotide sequence ID" value="XM_059123497.1"/>
</dbReference>
<proteinExistence type="predicted"/>
<reference evidence="3" key="1">
    <citation type="submission" date="2025-08" db="UniProtKB">
        <authorList>
            <consortium name="RefSeq"/>
        </authorList>
    </citation>
    <scope>IDENTIFICATION</scope>
    <source>
        <strain evidence="3">Aabys</strain>
        <tissue evidence="3">Whole body</tissue>
    </source>
</reference>
<accession>A0ABM3V114</accession>